<dbReference type="InterPro" id="IPR036249">
    <property type="entry name" value="Thioredoxin-like_sf"/>
</dbReference>
<feature type="region of interest" description="Disordered" evidence="1">
    <location>
        <begin position="1282"/>
        <end position="1358"/>
    </location>
</feature>
<feature type="region of interest" description="Disordered" evidence="1">
    <location>
        <begin position="218"/>
        <end position="306"/>
    </location>
</feature>
<dbReference type="InterPro" id="IPR032801">
    <property type="entry name" value="PXL2A/B/C"/>
</dbReference>
<feature type="compositionally biased region" description="Acidic residues" evidence="1">
    <location>
        <begin position="497"/>
        <end position="517"/>
    </location>
</feature>
<feature type="compositionally biased region" description="Pro residues" evidence="1">
    <location>
        <begin position="847"/>
        <end position="892"/>
    </location>
</feature>
<dbReference type="OrthoDB" id="40334at2759"/>
<feature type="compositionally biased region" description="Low complexity" evidence="1">
    <location>
        <begin position="288"/>
        <end position="297"/>
    </location>
</feature>
<dbReference type="SUPFAM" id="SSF52833">
    <property type="entry name" value="Thioredoxin-like"/>
    <property type="match status" value="1"/>
</dbReference>
<feature type="region of interest" description="Disordered" evidence="1">
    <location>
        <begin position="321"/>
        <end position="346"/>
    </location>
</feature>
<feature type="compositionally biased region" description="Polar residues" evidence="1">
    <location>
        <begin position="976"/>
        <end position="989"/>
    </location>
</feature>
<accession>A0A401H1G8</accession>
<dbReference type="Pfam" id="PF13911">
    <property type="entry name" value="AhpC-TSA_2"/>
    <property type="match status" value="1"/>
</dbReference>
<evidence type="ECO:0000256" key="1">
    <source>
        <dbReference type="SAM" id="MobiDB-lite"/>
    </source>
</evidence>
<feature type="compositionally biased region" description="Basic and acidic residues" evidence="1">
    <location>
        <begin position="628"/>
        <end position="648"/>
    </location>
</feature>
<name>A0A401H1G8_9APHY</name>
<evidence type="ECO:0000313" key="2">
    <source>
        <dbReference type="EMBL" id="GBE88275.1"/>
    </source>
</evidence>
<feature type="compositionally biased region" description="Pro residues" evidence="1">
    <location>
        <begin position="79"/>
        <end position="92"/>
    </location>
</feature>
<feature type="compositionally biased region" description="Basic and acidic residues" evidence="1">
    <location>
        <begin position="1293"/>
        <end position="1317"/>
    </location>
</feature>
<feature type="compositionally biased region" description="Basic and acidic residues" evidence="1">
    <location>
        <begin position="438"/>
        <end position="453"/>
    </location>
</feature>
<reference evidence="2 3" key="1">
    <citation type="journal article" date="2018" name="Sci. Rep.">
        <title>Genome sequence of the cauliflower mushroom Sparassis crispa (Hanabiratake) and its association with beneficial usage.</title>
        <authorList>
            <person name="Kiyama R."/>
            <person name="Furutani Y."/>
            <person name="Kawaguchi K."/>
            <person name="Nakanishi T."/>
        </authorList>
    </citation>
    <scope>NUCLEOTIDE SEQUENCE [LARGE SCALE GENOMIC DNA]</scope>
</reference>
<feature type="region of interest" description="Disordered" evidence="1">
    <location>
        <begin position="484"/>
        <end position="999"/>
    </location>
</feature>
<organism evidence="2 3">
    <name type="scientific">Sparassis crispa</name>
    <dbReference type="NCBI Taxonomy" id="139825"/>
    <lineage>
        <taxon>Eukaryota</taxon>
        <taxon>Fungi</taxon>
        <taxon>Dikarya</taxon>
        <taxon>Basidiomycota</taxon>
        <taxon>Agaricomycotina</taxon>
        <taxon>Agaricomycetes</taxon>
        <taxon>Polyporales</taxon>
        <taxon>Sparassidaceae</taxon>
        <taxon>Sparassis</taxon>
    </lineage>
</organism>
<dbReference type="PANTHER" id="PTHR28630:SF3">
    <property type="entry name" value="PEROXIREDOXIN-LIKE 2C"/>
    <property type="match status" value="1"/>
</dbReference>
<proteinExistence type="predicted"/>
<dbReference type="GeneID" id="38785192"/>
<protein>
    <submittedName>
        <fullName evidence="2">Uncharacterized protein</fullName>
    </submittedName>
</protein>
<dbReference type="Gene3D" id="3.40.30.10">
    <property type="entry name" value="Glutaredoxin"/>
    <property type="match status" value="1"/>
</dbReference>
<feature type="region of interest" description="Disordered" evidence="1">
    <location>
        <begin position="173"/>
        <end position="193"/>
    </location>
</feature>
<dbReference type="InParanoid" id="A0A401H1G8"/>
<feature type="region of interest" description="Disordered" evidence="1">
    <location>
        <begin position="1242"/>
        <end position="1261"/>
    </location>
</feature>
<sequence length="1398" mass="153055">MSSRVKRKPAPAFPYSPRYPHPDPQDPFAPLKVLRDRAQSSHALRGMPSYDSSLYSSQPYLLSPSPDIPGSPFDLTYNPHPPEYYDHPPPSRPWNDSRSNGYNSDSSARLARPPRPRARPRGDSKMYFADVDLPSQPTEQQYHYRRRSQSVFVLPRTDPVLAQSPAPPVLVEAELESPPQPPPSAPPENQYTYHDRQSHGYIYSEGGADLELQVLSHMHSTSSMHTRAPAANPANAHAQSLHSVPTPPMTPDDSLSLSSTSLRERSTSHSPRPALLNVVPASADTGPPTEQESTQAEAETEAETPSNIHSADFPILAPLPAADAESAPSPPARRGRTPSAARRESLPLRLRKTSFNIPPAPVRARTESAAPRVVVHKPSAAAGESNGSVGRLTRFVLPRAQKSLSHMSLGLTPLPNVSGSSAAPSANASTSTLAAPAADRREEGQRPERENAPRRAASVPALHPAGDPGLLRPAAQMRQSLFIRPPAPIVAPREEPTPELEDDEDGQSQSEDEDEDVQAFTAQTTFIRPLSPSFSSTAVSSARTAEFPILHPPPPSPPPAHTHRPLSELTPPAPLPLCPPNQYSDCPTPLPLPPIPREPDPDPEPLFPLEDFPPARTDSETPVLLAPPRERQKEKDLGADDKEKRRESLAGYLPVAQLRPLSQVRVEPQQAQAQPLNVGRARQSAALGHPLMQPLPEGRVQPVQPDVRSQLQPVVPPQTQRSDARSRTPPVQAPFRSHTPPVQLPYRAHSPEAQVPRSHVQPEQAPHRTHTPPVQAPRVHAQPERAPRRTHTPPVQVSYRSHTPPAQVAHRDTTPVQEPRRSHSPPAEEPYRSQSPPPEAQYRSRSPVPPAPFRSQPQPPARAQSPPPQPPARAQSPPPAQPQFHAPPPQVQAPPRAHTDPGRAVSDVHNPPLSHGHAGSRNQRGERPLRTGAMAHSAQGSTRRHNTAPSTPVPHTASTMTLSPAPTAYSHAYPPSRTTAPTSVSSHSQPWAAARGRRNGGGRLTAFPVPKFDEYAMPTREQLSQAASLYVVAQNGLRVQFGELFRERKLIVCFIRHFWCAMCQDYMYAVSRKVDPEVLKLAGIDFVFIGVGSSAMIKSYRQIFRTPFAMYTDPTLRLHTALGMTRRTTDAGPETERGGYVRHGTIGGIAMVVRNALRVGMPVWEKGGDVAQLGGEFVFGPGLACAYSHRMAYTRSHAPVVDVLAAAGIRTVITSPGEGGPSVLYPDDGEIWMNARRGSVSRIQTKHEKREGGEHWSPDEQCNMPYLSDTGSVVGCWGSSVSKVESNQSPRDNVPREYSELRRDYSLPSETRKEYSEPPRGCRVKKPRRSFVVANPDQSHRDDLPPTPVEEEVGYDERGWESDGAASLAYLEESQAGRTPQMQYWLKQDSLSHSFGRT</sequence>
<feature type="compositionally biased region" description="Polar residues" evidence="1">
    <location>
        <begin position="707"/>
        <end position="721"/>
    </location>
</feature>
<feature type="compositionally biased region" description="Low complexity" evidence="1">
    <location>
        <begin position="218"/>
        <end position="238"/>
    </location>
</feature>
<feature type="compositionally biased region" description="Pro residues" evidence="1">
    <location>
        <begin position="550"/>
        <end position="560"/>
    </location>
</feature>
<feature type="compositionally biased region" description="Low complexity" evidence="1">
    <location>
        <begin position="418"/>
        <end position="437"/>
    </location>
</feature>
<dbReference type="Proteomes" id="UP000287166">
    <property type="component" value="Unassembled WGS sequence"/>
</dbReference>
<gene>
    <name evidence="2" type="ORF">SCP_1300900</name>
</gene>
<dbReference type="STRING" id="139825.A0A401H1G8"/>
<feature type="compositionally biased region" description="Low complexity" evidence="1">
    <location>
        <begin position="531"/>
        <end position="541"/>
    </location>
</feature>
<feature type="region of interest" description="Disordered" evidence="1">
    <location>
        <begin position="418"/>
        <end position="471"/>
    </location>
</feature>
<dbReference type="PANTHER" id="PTHR28630">
    <property type="match status" value="1"/>
</dbReference>
<dbReference type="RefSeq" id="XP_027619188.1">
    <property type="nucleotide sequence ID" value="XM_027763387.1"/>
</dbReference>
<feature type="region of interest" description="Disordered" evidence="1">
    <location>
        <begin position="1"/>
        <end position="144"/>
    </location>
</feature>
<feature type="compositionally biased region" description="Basic and acidic residues" evidence="1">
    <location>
        <begin position="809"/>
        <end position="821"/>
    </location>
</feature>
<evidence type="ECO:0000313" key="3">
    <source>
        <dbReference type="Proteomes" id="UP000287166"/>
    </source>
</evidence>
<feature type="compositionally biased region" description="Polar residues" evidence="1">
    <location>
        <begin position="94"/>
        <end position="107"/>
    </location>
</feature>
<comment type="caution">
    <text evidence="2">The sequence shown here is derived from an EMBL/GenBank/DDBJ whole genome shotgun (WGS) entry which is preliminary data.</text>
</comment>
<keyword evidence="3" id="KW-1185">Reference proteome</keyword>
<dbReference type="EMBL" id="BFAD01000013">
    <property type="protein sequence ID" value="GBE88275.1"/>
    <property type="molecule type" value="Genomic_DNA"/>
</dbReference>
<feature type="compositionally biased region" description="Basic and acidic residues" evidence="1">
    <location>
        <begin position="1245"/>
        <end position="1258"/>
    </location>
</feature>
<feature type="compositionally biased region" description="Low complexity" evidence="1">
    <location>
        <begin position="48"/>
        <end position="65"/>
    </location>
</feature>
<dbReference type="CDD" id="cd02970">
    <property type="entry name" value="PRX_like2"/>
    <property type="match status" value="1"/>
</dbReference>